<accession>A0A7J6P022</accession>
<proteinExistence type="predicted"/>
<reference evidence="2 3" key="1">
    <citation type="submission" date="2020-04" db="EMBL/GenBank/DDBJ databases">
        <title>Perkinsus olseni comparative genomics.</title>
        <authorList>
            <person name="Bogema D.R."/>
        </authorList>
    </citation>
    <scope>NUCLEOTIDE SEQUENCE [LARGE SCALE GENOMIC DNA]</scope>
    <source>
        <strain evidence="2">00978-12</strain>
    </source>
</reference>
<comment type="caution">
    <text evidence="2">The sequence shown here is derived from an EMBL/GenBank/DDBJ whole genome shotgun (WGS) entry which is preliminary data.</text>
</comment>
<dbReference type="PANTHER" id="PTHR37028:SF4">
    <property type="entry name" value="ALMS MOTIF DOMAIN-CONTAINING PROTEIN"/>
    <property type="match status" value="1"/>
</dbReference>
<evidence type="ECO:0000256" key="1">
    <source>
        <dbReference type="SAM" id="MobiDB-lite"/>
    </source>
</evidence>
<feature type="region of interest" description="Disordered" evidence="1">
    <location>
        <begin position="307"/>
        <end position="352"/>
    </location>
</feature>
<gene>
    <name evidence="2" type="ORF">FOZ60_002081</name>
</gene>
<feature type="compositionally biased region" description="Polar residues" evidence="1">
    <location>
        <begin position="473"/>
        <end position="483"/>
    </location>
</feature>
<feature type="region of interest" description="Disordered" evidence="1">
    <location>
        <begin position="457"/>
        <end position="486"/>
    </location>
</feature>
<organism evidence="2 3">
    <name type="scientific">Perkinsus olseni</name>
    <name type="common">Perkinsus atlanticus</name>
    <dbReference type="NCBI Taxonomy" id="32597"/>
    <lineage>
        <taxon>Eukaryota</taxon>
        <taxon>Sar</taxon>
        <taxon>Alveolata</taxon>
        <taxon>Perkinsozoa</taxon>
        <taxon>Perkinsea</taxon>
        <taxon>Perkinsida</taxon>
        <taxon>Perkinsidae</taxon>
        <taxon>Perkinsus</taxon>
    </lineage>
</organism>
<sequence>MQQLIDERDQRASRPEAIDVSDRPEASRRTVHSPTRHEISPRPQRSSSERNQGNARAKRAVNPTEFSGKVDLWLRTYAREQQRRRAEKEERERAAQKCSFTPKISVRSRKMVEGTRPTTPGQLADRLHSEAQRRGAARERALEIKKSTELEGYTFRPEVRPSRADPQLGERVPIEKRYKSVQQLRQERLLLRRKEAEAEARKEATFTPSLNPQSLKILARRSVHDTVSNLPVEERLLRAQEVSTRGEALRMEDDAVPLTRDERHRRIRRFMARQEQFANARLTRAEMKEQAPPDAECTFRPSVNPVSEALTSGESPRSRAHRIECTDARRRQKKREWLQSRGPPDCTFQPELNPKSRELNAAKGHTENRQVYERLYEDAAKIRSERSDRSTEAEQEDCSMLERQRGTYSHVKSHYNFSKPSQLMADITREQQQLRQRVEEQRQQRRYDELKECTFTPRTAAASGGPSLRRSDLQSTSTMSSCSAIPAGPVLISGYDRFMENRRMAEEARCKDRQKKEASTMRTDSQPKDWVPTLTVPQPFQFSSSSRRGSRRAPKEDGYSFRPATNESRRRDALRSALGEEEFSRFMAELDDDSGGLW</sequence>
<feature type="compositionally biased region" description="Basic and acidic residues" evidence="1">
    <location>
        <begin position="508"/>
        <end position="519"/>
    </location>
</feature>
<dbReference type="PANTHER" id="PTHR37028">
    <property type="entry name" value="UNNAMED PRODUCT-RELATED"/>
    <property type="match status" value="1"/>
</dbReference>
<feature type="compositionally biased region" description="Basic and acidic residues" evidence="1">
    <location>
        <begin position="1"/>
        <end position="28"/>
    </location>
</feature>
<feature type="region of interest" description="Disordered" evidence="1">
    <location>
        <begin position="1"/>
        <end position="65"/>
    </location>
</feature>
<dbReference type="AlphaFoldDB" id="A0A7J6P022"/>
<dbReference type="EMBL" id="JABANP010000133">
    <property type="protein sequence ID" value="KAF4689120.1"/>
    <property type="molecule type" value="Genomic_DNA"/>
</dbReference>
<protein>
    <submittedName>
        <fullName evidence="2">Uncharacterized protein</fullName>
    </submittedName>
</protein>
<evidence type="ECO:0000313" key="2">
    <source>
        <dbReference type="EMBL" id="KAF4689120.1"/>
    </source>
</evidence>
<feature type="region of interest" description="Disordered" evidence="1">
    <location>
        <begin position="508"/>
        <end position="575"/>
    </location>
</feature>
<dbReference type="OrthoDB" id="479404at2759"/>
<dbReference type="Proteomes" id="UP000541610">
    <property type="component" value="Unassembled WGS sequence"/>
</dbReference>
<feature type="compositionally biased region" description="Polar residues" evidence="1">
    <location>
        <begin position="43"/>
        <end position="54"/>
    </location>
</feature>
<evidence type="ECO:0000313" key="3">
    <source>
        <dbReference type="Proteomes" id="UP000541610"/>
    </source>
</evidence>
<name>A0A7J6P022_PEROL</name>